<evidence type="ECO:0000259" key="4">
    <source>
        <dbReference type="SMART" id="SM00645"/>
    </source>
</evidence>
<dbReference type="PROSITE" id="PS00639">
    <property type="entry name" value="THIOL_PROTEASE_HIS"/>
    <property type="match status" value="1"/>
</dbReference>
<proteinExistence type="inferred from homology"/>
<keyword evidence="6" id="KW-1185">Reference proteome</keyword>
<keyword evidence="5" id="KW-0378">Hydrolase</keyword>
<keyword evidence="2" id="KW-1015">Disulfide bond</keyword>
<dbReference type="Pfam" id="PF00112">
    <property type="entry name" value="Peptidase_C1"/>
    <property type="match status" value="1"/>
</dbReference>
<dbReference type="GO" id="GO:0008234">
    <property type="term" value="F:cysteine-type peptidase activity"/>
    <property type="evidence" value="ECO:0007669"/>
    <property type="project" value="InterPro"/>
</dbReference>
<reference evidence="5 6" key="1">
    <citation type="submission" date="2015-09" db="EMBL/GenBank/DDBJ databases">
        <title>Draft genome of the parasitic nematode Teladorsagia circumcincta isolate WARC Sus (inbred).</title>
        <authorList>
            <person name="Mitreva M."/>
        </authorList>
    </citation>
    <scope>NUCLEOTIDE SEQUENCE [LARGE SCALE GENOMIC DNA]</scope>
    <source>
        <strain evidence="5 6">S</strain>
    </source>
</reference>
<dbReference type="InterPro" id="IPR025661">
    <property type="entry name" value="Pept_asp_AS"/>
</dbReference>
<comment type="similarity">
    <text evidence="1">Belongs to the peptidase C1 family.</text>
</comment>
<feature type="region of interest" description="Disordered" evidence="3">
    <location>
        <begin position="139"/>
        <end position="270"/>
    </location>
</feature>
<gene>
    <name evidence="5" type="ORF">TELCIR_16991</name>
</gene>
<dbReference type="Gene3D" id="3.90.70.10">
    <property type="entry name" value="Cysteine proteinases"/>
    <property type="match status" value="1"/>
</dbReference>
<dbReference type="InterPro" id="IPR013128">
    <property type="entry name" value="Peptidase_C1A"/>
</dbReference>
<feature type="region of interest" description="Disordered" evidence="3">
    <location>
        <begin position="15"/>
        <end position="37"/>
    </location>
</feature>
<dbReference type="OrthoDB" id="10058785at2759"/>
<dbReference type="GO" id="GO:0006508">
    <property type="term" value="P:proteolysis"/>
    <property type="evidence" value="ECO:0007669"/>
    <property type="project" value="UniProtKB-KW"/>
</dbReference>
<dbReference type="Proteomes" id="UP000230423">
    <property type="component" value="Unassembled WGS sequence"/>
</dbReference>
<feature type="compositionally biased region" description="Basic and acidic residues" evidence="3">
    <location>
        <begin position="204"/>
        <end position="234"/>
    </location>
</feature>
<organism evidence="5 6">
    <name type="scientific">Teladorsagia circumcincta</name>
    <name type="common">Brown stomach worm</name>
    <name type="synonym">Ostertagia circumcincta</name>
    <dbReference type="NCBI Taxonomy" id="45464"/>
    <lineage>
        <taxon>Eukaryota</taxon>
        <taxon>Metazoa</taxon>
        <taxon>Ecdysozoa</taxon>
        <taxon>Nematoda</taxon>
        <taxon>Chromadorea</taxon>
        <taxon>Rhabditida</taxon>
        <taxon>Rhabditina</taxon>
        <taxon>Rhabditomorpha</taxon>
        <taxon>Strongyloidea</taxon>
        <taxon>Trichostrongylidae</taxon>
        <taxon>Teladorsagia</taxon>
    </lineage>
</organism>
<dbReference type="SMART" id="SM00645">
    <property type="entry name" value="Pept_C1"/>
    <property type="match status" value="1"/>
</dbReference>
<keyword evidence="5" id="KW-0645">Protease</keyword>
<dbReference type="PANTHER" id="PTHR12411">
    <property type="entry name" value="CYSTEINE PROTEASE FAMILY C1-RELATED"/>
    <property type="match status" value="1"/>
</dbReference>
<feature type="compositionally biased region" description="Basic and acidic residues" evidence="3">
    <location>
        <begin position="173"/>
        <end position="189"/>
    </location>
</feature>
<dbReference type="AlphaFoldDB" id="A0A2G9TU88"/>
<evidence type="ECO:0000256" key="1">
    <source>
        <dbReference type="ARBA" id="ARBA00008455"/>
    </source>
</evidence>
<dbReference type="InterPro" id="IPR038765">
    <property type="entry name" value="Papain-like_cys_pep_sf"/>
</dbReference>
<protein>
    <submittedName>
        <fullName evidence="5">Papain family cysteine protease</fullName>
    </submittedName>
</protein>
<dbReference type="InterPro" id="IPR000668">
    <property type="entry name" value="Peptidase_C1A_C"/>
</dbReference>
<dbReference type="SUPFAM" id="SSF54001">
    <property type="entry name" value="Cysteine proteinases"/>
    <property type="match status" value="1"/>
</dbReference>
<evidence type="ECO:0000256" key="3">
    <source>
        <dbReference type="SAM" id="MobiDB-lite"/>
    </source>
</evidence>
<dbReference type="PROSITE" id="PS00640">
    <property type="entry name" value="THIOL_PROTEASE_ASN"/>
    <property type="match status" value="1"/>
</dbReference>
<dbReference type="CDD" id="cd02620">
    <property type="entry name" value="Peptidase_C1A_CathepsinB"/>
    <property type="match status" value="1"/>
</dbReference>
<sequence length="530" mass="59517">MTTLSKAEYLQRYLSGNEDDKKKKKKKKVKEPPRGSGLRIVEDDAFIAVSANYKDIDTDEEKEDIEIIESISRQEKVAMTPILTFHRRGDVILNRAHQKDGTILTGHDLLSVTRHQEGNDATQTGRLSGNVMILKRTPGGADMIPISHRPDEPVEASSKSVSVKVEVDSDQSPPRKERSSQHPDVKTELDSDQSPPRIGKPSSHRPDRREPEKPRERRIATPERLGKEAQRTLDGKVVGLQSAADLKKEAEKLRREKPEDKERKEREAKKQAELQAKYELWNKGVAQAERARLAQAKNRKNAQEREYYQNLQTMEAMKAKLMDVKYVVESDDAEELEIDAEIPASCEGGYPIEAWRYWVKTGICTGGSYESQSGCKPYPIPPCGHHKNQTYFGPCPTDEYDTPVCTNKCIAAYKTPYSDDKHYGTSAYNVAKTVAGIQKEIMTNGPVEAAYTVYEDFYQYTGGVYTHTGGAEVGGHAVRILGWGVDNKTPYWLVANSWNTDWGENGYFRILRGVNECGIEHAIVAGLAKV</sequence>
<feature type="compositionally biased region" description="Basic and acidic residues" evidence="3">
    <location>
        <begin position="245"/>
        <end position="270"/>
    </location>
</feature>
<name>A0A2G9TU88_TELCI</name>
<evidence type="ECO:0000313" key="6">
    <source>
        <dbReference type="Proteomes" id="UP000230423"/>
    </source>
</evidence>
<dbReference type="InterPro" id="IPR025660">
    <property type="entry name" value="Pept_his_AS"/>
</dbReference>
<feature type="compositionally biased region" description="Low complexity" evidence="3">
    <location>
        <begin position="155"/>
        <end position="164"/>
    </location>
</feature>
<evidence type="ECO:0000256" key="2">
    <source>
        <dbReference type="ARBA" id="ARBA00023157"/>
    </source>
</evidence>
<evidence type="ECO:0000313" key="5">
    <source>
        <dbReference type="EMBL" id="PIO61485.1"/>
    </source>
</evidence>
<feature type="domain" description="Peptidase C1A papain C-terminal" evidence="4">
    <location>
        <begin position="293"/>
        <end position="527"/>
    </location>
</feature>
<dbReference type="EMBL" id="KZ353511">
    <property type="protein sequence ID" value="PIO61485.1"/>
    <property type="molecule type" value="Genomic_DNA"/>
</dbReference>
<accession>A0A2G9TU88</accession>